<dbReference type="PANTHER" id="PTHR12694:SF8">
    <property type="entry name" value="TRANSCRIPTION INITIATION FACTOR IIA SUBUNIT 1"/>
    <property type="match status" value="1"/>
</dbReference>
<feature type="compositionally biased region" description="Acidic residues" evidence="5">
    <location>
        <begin position="74"/>
        <end position="90"/>
    </location>
</feature>
<name>A0A9W8JN70_9AGAR</name>
<dbReference type="Pfam" id="PF03153">
    <property type="entry name" value="TFIIA"/>
    <property type="match status" value="1"/>
</dbReference>
<dbReference type="EMBL" id="JANKHO010003331">
    <property type="protein sequence ID" value="KAJ3484364.1"/>
    <property type="molecule type" value="Genomic_DNA"/>
</dbReference>
<comment type="subcellular location">
    <subcellularLocation>
        <location evidence="1">Nucleus</location>
    </subcellularLocation>
</comment>
<evidence type="ECO:0000313" key="7">
    <source>
        <dbReference type="Proteomes" id="UP001148786"/>
    </source>
</evidence>
<accession>A0A9W8JN70</accession>
<dbReference type="AlphaFoldDB" id="A0A9W8JN70"/>
<dbReference type="SUPFAM" id="SSF50784">
    <property type="entry name" value="Transcription factor IIA (TFIIA), beta-barrel domain"/>
    <property type="match status" value="1"/>
</dbReference>
<organism evidence="6 7">
    <name type="scientific">Agrocybe chaxingu</name>
    <dbReference type="NCBI Taxonomy" id="84603"/>
    <lineage>
        <taxon>Eukaryota</taxon>
        <taxon>Fungi</taxon>
        <taxon>Dikarya</taxon>
        <taxon>Basidiomycota</taxon>
        <taxon>Agaricomycotina</taxon>
        <taxon>Agaricomycetes</taxon>
        <taxon>Agaricomycetidae</taxon>
        <taxon>Agaricales</taxon>
        <taxon>Agaricineae</taxon>
        <taxon>Strophariaceae</taxon>
        <taxon>Agrocybe</taxon>
    </lineage>
</organism>
<dbReference type="PANTHER" id="PTHR12694">
    <property type="entry name" value="TRANSCRIPTION INITIATION FACTOR IIA SUBUNIT 1"/>
    <property type="match status" value="1"/>
</dbReference>
<reference evidence="6" key="1">
    <citation type="submission" date="2022-07" db="EMBL/GenBank/DDBJ databases">
        <title>Genome Sequence of Agrocybe chaxingu.</title>
        <authorList>
            <person name="Buettner E."/>
        </authorList>
    </citation>
    <scope>NUCLEOTIDE SEQUENCE</scope>
    <source>
        <strain evidence="6">MP-N11</strain>
    </source>
</reference>
<feature type="compositionally biased region" description="Low complexity" evidence="5">
    <location>
        <begin position="12"/>
        <end position="23"/>
    </location>
</feature>
<dbReference type="SMART" id="SM01371">
    <property type="entry name" value="TFIIA"/>
    <property type="match status" value="1"/>
</dbReference>
<comment type="caution">
    <text evidence="6">The sequence shown here is derived from an EMBL/GenBank/DDBJ whole genome shotgun (WGS) entry which is preliminary data.</text>
</comment>
<keyword evidence="4" id="KW-0539">Nucleus</keyword>
<dbReference type="GO" id="GO:0006367">
    <property type="term" value="P:transcription initiation at RNA polymerase II promoter"/>
    <property type="evidence" value="ECO:0007669"/>
    <property type="project" value="InterPro"/>
</dbReference>
<dbReference type="Proteomes" id="UP001148786">
    <property type="component" value="Unassembled WGS sequence"/>
</dbReference>
<comment type="similarity">
    <text evidence="2">Belongs to the TFIIA subunit 1 family.</text>
</comment>
<gene>
    <name evidence="6" type="ORF">NLJ89_g11986</name>
</gene>
<evidence type="ECO:0000256" key="4">
    <source>
        <dbReference type="ARBA" id="ARBA00023242"/>
    </source>
</evidence>
<evidence type="ECO:0000256" key="1">
    <source>
        <dbReference type="ARBA" id="ARBA00004123"/>
    </source>
</evidence>
<dbReference type="Gene3D" id="2.30.18.10">
    <property type="entry name" value="Transcription factor IIA (TFIIA), beta-barrel domain"/>
    <property type="match status" value="1"/>
</dbReference>
<dbReference type="InterPro" id="IPR009088">
    <property type="entry name" value="TFIIA_b-brl"/>
</dbReference>
<evidence type="ECO:0000313" key="6">
    <source>
        <dbReference type="EMBL" id="KAJ3484364.1"/>
    </source>
</evidence>
<evidence type="ECO:0000256" key="5">
    <source>
        <dbReference type="SAM" id="MobiDB-lite"/>
    </source>
</evidence>
<proteinExistence type="inferred from homology"/>
<dbReference type="CDD" id="cd07976">
    <property type="entry name" value="TFIIA_alpha_beta_like"/>
    <property type="match status" value="1"/>
</dbReference>
<feature type="region of interest" description="Disordered" evidence="5">
    <location>
        <begin position="1"/>
        <end position="96"/>
    </location>
</feature>
<evidence type="ECO:0000256" key="2">
    <source>
        <dbReference type="ARBA" id="ARBA00010059"/>
    </source>
</evidence>
<protein>
    <submittedName>
        <fullName evidence="6">Uncharacterized protein</fullName>
    </submittedName>
</protein>
<sequence>MAARSYVPPAQPQHQQQQSRIPQVDGPSESSGDEDTPSPPPSGAFAPRSAHPSLPQPLQPKQPAINDSEAINSDLDDSDSDVGSDDEEGGAGESDIVFCTYDKVARVKNKWKCTLKDGMIHINGKDYLLPNALDKRTA</sequence>
<dbReference type="GO" id="GO:0005672">
    <property type="term" value="C:transcription factor TFIIA complex"/>
    <property type="evidence" value="ECO:0007669"/>
    <property type="project" value="InterPro"/>
</dbReference>
<keyword evidence="7" id="KW-1185">Reference proteome</keyword>
<evidence type="ECO:0000256" key="3">
    <source>
        <dbReference type="ARBA" id="ARBA00023163"/>
    </source>
</evidence>
<dbReference type="InterPro" id="IPR004855">
    <property type="entry name" value="TFIIA_asu/bsu"/>
</dbReference>
<keyword evidence="3" id="KW-0804">Transcription</keyword>
<dbReference type="OrthoDB" id="6275927at2759"/>